<protein>
    <submittedName>
        <fullName evidence="2">Uncharacterized protein</fullName>
    </submittedName>
</protein>
<feature type="transmembrane region" description="Helical" evidence="1">
    <location>
        <begin position="104"/>
        <end position="124"/>
    </location>
</feature>
<gene>
    <name evidence="2" type="ORF">P0Y48_00325</name>
</gene>
<feature type="transmembrane region" description="Helical" evidence="1">
    <location>
        <begin position="75"/>
        <end position="98"/>
    </location>
</feature>
<keyword evidence="1" id="KW-1133">Transmembrane helix</keyword>
<dbReference type="AlphaFoldDB" id="A0AAJ5W165"/>
<evidence type="ECO:0000313" key="2">
    <source>
        <dbReference type="EMBL" id="WEK13690.1"/>
    </source>
</evidence>
<evidence type="ECO:0000256" key="1">
    <source>
        <dbReference type="SAM" id="Phobius"/>
    </source>
</evidence>
<keyword evidence="1" id="KW-0812">Transmembrane</keyword>
<feature type="transmembrane region" description="Helical" evidence="1">
    <location>
        <begin position="35"/>
        <end position="54"/>
    </location>
</feature>
<feature type="transmembrane region" description="Helical" evidence="1">
    <location>
        <begin position="12"/>
        <end position="29"/>
    </location>
</feature>
<keyword evidence="1" id="KW-0472">Membrane</keyword>
<sequence>MKSWVVRFVSLYVFNVVVLLLIGLLLPSVQVGWAALWAAVLLTAATIWLKPVVTRLFTGAAKKSASERTAVGEKLVQYGIVFVVELIVWALVVLFSGVDVRGWFWGWVIPPILLLLAWVVYDLVDDRIEARTGSLYDRARGDRT</sequence>
<accession>A0AAJ5W165</accession>
<name>A0AAJ5W165_9MICO</name>
<proteinExistence type="predicted"/>
<dbReference type="EMBL" id="CP119321">
    <property type="protein sequence ID" value="WEK13690.1"/>
    <property type="molecule type" value="Genomic_DNA"/>
</dbReference>
<reference evidence="2" key="1">
    <citation type="submission" date="2023-03" db="EMBL/GenBank/DDBJ databases">
        <title>Andean soil-derived lignocellulolytic bacterial consortium as a source of novel taxa and putative plastic-active enzymes.</title>
        <authorList>
            <person name="Diaz-Garcia L."/>
            <person name="Chuvochina M."/>
            <person name="Feuerriegel G."/>
            <person name="Bunk B."/>
            <person name="Sproer C."/>
            <person name="Streit W.R."/>
            <person name="Rodriguez L.M."/>
            <person name="Overmann J."/>
            <person name="Jimenez D.J."/>
        </authorList>
    </citation>
    <scope>NUCLEOTIDE SEQUENCE</scope>
    <source>
        <strain evidence="2">MAG 4610</strain>
    </source>
</reference>
<organism evidence="2 3">
    <name type="scientific">Candidatus Microbacterium phytovorans</name>
    <dbReference type="NCBI Taxonomy" id="3121374"/>
    <lineage>
        <taxon>Bacteria</taxon>
        <taxon>Bacillati</taxon>
        <taxon>Actinomycetota</taxon>
        <taxon>Actinomycetes</taxon>
        <taxon>Micrococcales</taxon>
        <taxon>Microbacteriaceae</taxon>
        <taxon>Microbacterium</taxon>
    </lineage>
</organism>
<dbReference type="Proteomes" id="UP001213972">
    <property type="component" value="Chromosome"/>
</dbReference>
<evidence type="ECO:0000313" key="3">
    <source>
        <dbReference type="Proteomes" id="UP001213972"/>
    </source>
</evidence>